<evidence type="ECO:0000313" key="2">
    <source>
        <dbReference type="Proteomes" id="UP001325680"/>
    </source>
</evidence>
<gene>
    <name evidence="1" type="ORF">U0035_01320</name>
</gene>
<evidence type="ECO:0008006" key="3">
    <source>
        <dbReference type="Google" id="ProtNLM"/>
    </source>
</evidence>
<reference evidence="1 2" key="1">
    <citation type="submission" date="2023-12" db="EMBL/GenBank/DDBJ databases">
        <title>Genome sequencing and assembly of bacterial species from a model synthetic community.</title>
        <authorList>
            <person name="Hogle S.L."/>
        </authorList>
    </citation>
    <scope>NUCLEOTIDE SEQUENCE [LARGE SCALE GENOMIC DNA]</scope>
    <source>
        <strain evidence="1 2">HAMBI_3031</strain>
    </source>
</reference>
<evidence type="ECO:0000313" key="1">
    <source>
        <dbReference type="EMBL" id="WQD38782.1"/>
    </source>
</evidence>
<keyword evidence="2" id="KW-1185">Reference proteome</keyword>
<proteinExistence type="predicted"/>
<name>A0ABZ0W6B4_9BACT</name>
<accession>A0ABZ0W6B4</accession>
<sequence>MKNDHISPLNWRRHGSIEIATDRSLIFKIDRTEGHIRLILSDQLEEYLTGNCETVTEAKRKAREKRLELLVHDRSEVYSLR</sequence>
<dbReference type="EMBL" id="CP139960">
    <property type="protein sequence ID" value="WQD38782.1"/>
    <property type="molecule type" value="Genomic_DNA"/>
</dbReference>
<protein>
    <recommendedName>
        <fullName evidence="3">DUF1508 domain-containing protein</fullName>
    </recommendedName>
</protein>
<dbReference type="RefSeq" id="WP_114792705.1">
    <property type="nucleotide sequence ID" value="NZ_CP139960.1"/>
</dbReference>
<organism evidence="1 2">
    <name type="scientific">Niabella yanshanensis</name>
    <dbReference type="NCBI Taxonomy" id="577386"/>
    <lineage>
        <taxon>Bacteria</taxon>
        <taxon>Pseudomonadati</taxon>
        <taxon>Bacteroidota</taxon>
        <taxon>Chitinophagia</taxon>
        <taxon>Chitinophagales</taxon>
        <taxon>Chitinophagaceae</taxon>
        <taxon>Niabella</taxon>
    </lineage>
</organism>
<dbReference type="Proteomes" id="UP001325680">
    <property type="component" value="Chromosome"/>
</dbReference>